<evidence type="ECO:0000313" key="1">
    <source>
        <dbReference type="EMBL" id="TDQ23975.1"/>
    </source>
</evidence>
<dbReference type="RefSeq" id="WP_166627781.1">
    <property type="nucleotide sequence ID" value="NZ_SNYH01000005.1"/>
</dbReference>
<gene>
    <name evidence="1" type="ORF">DFQ07_2514</name>
</gene>
<dbReference type="EMBL" id="SNYH01000005">
    <property type="protein sequence ID" value="TDQ23975.1"/>
    <property type="molecule type" value="Genomic_DNA"/>
</dbReference>
<protein>
    <submittedName>
        <fullName evidence="1">Uncharacterized protein</fullName>
    </submittedName>
</protein>
<keyword evidence="2" id="KW-1185">Reference proteome</keyword>
<organism evidence="1 2">
    <name type="scientific">Tenacibaculum caenipelagi</name>
    <dbReference type="NCBI Taxonomy" id="1325435"/>
    <lineage>
        <taxon>Bacteria</taxon>
        <taxon>Pseudomonadati</taxon>
        <taxon>Bacteroidota</taxon>
        <taxon>Flavobacteriia</taxon>
        <taxon>Flavobacteriales</taxon>
        <taxon>Flavobacteriaceae</taxon>
        <taxon>Tenacibaculum</taxon>
    </lineage>
</organism>
<dbReference type="AlphaFoldDB" id="A0A4V3D2W6"/>
<comment type="caution">
    <text evidence="1">The sequence shown here is derived from an EMBL/GenBank/DDBJ whole genome shotgun (WGS) entry which is preliminary data.</text>
</comment>
<name>A0A4V3D2W6_9FLAO</name>
<reference evidence="1 2" key="1">
    <citation type="submission" date="2019-03" db="EMBL/GenBank/DDBJ databases">
        <title>Genomic Encyclopedia of Type Strains, Phase III (KMG-III): the genomes of soil and plant-associated and newly described type strains.</title>
        <authorList>
            <person name="Whitman W."/>
        </authorList>
    </citation>
    <scope>NUCLEOTIDE SEQUENCE [LARGE SCALE GENOMIC DNA]</scope>
    <source>
        <strain evidence="1 2">CECT 8283</strain>
    </source>
</reference>
<sequence>MKKSILNLGNPLNKIQQKQINGGIDPYLCTLNDPCYIFIGAICTDVCMHEPIGK</sequence>
<accession>A0A4V3D2W6</accession>
<evidence type="ECO:0000313" key="2">
    <source>
        <dbReference type="Proteomes" id="UP000295390"/>
    </source>
</evidence>
<proteinExistence type="predicted"/>
<dbReference type="Proteomes" id="UP000295390">
    <property type="component" value="Unassembled WGS sequence"/>
</dbReference>